<sequence length="268" mass="30524">MRVSILFLLFVAQMVAANQEIKLSLSSQLDGGHSFYHELLYESLTELGYKVSISSPSEHIPQKRVVKMVESGALTLTWLLPTPERDERFVVVPVPLTNGMIGKRILLIPPQLQSQFDAVNSLDELQRSGLVAGLGINWFDVAVWKTNQLPVYLADGEWRSLYRLISTDGKVNYFPRGLNEIVSEAELNPHLAIEQRLMLQYDRDFYFYLSPQAKEYQPIIERALRKAKSSGLLDKIITKHWGRTFQVVDPAKRVVIRLTTPNAKSQNN</sequence>
<evidence type="ECO:0000313" key="1">
    <source>
        <dbReference type="EMBL" id="KGY10669.1"/>
    </source>
</evidence>
<comment type="caution">
    <text evidence="1">The sequence shown here is derived from an EMBL/GenBank/DDBJ whole genome shotgun (WGS) entry which is preliminary data.</text>
</comment>
<dbReference type="RefSeq" id="WP_038187025.1">
    <property type="nucleotide sequence ID" value="NZ_JRWP01000002.1"/>
</dbReference>
<dbReference type="SUPFAM" id="SSF53850">
    <property type="entry name" value="Periplasmic binding protein-like II"/>
    <property type="match status" value="1"/>
</dbReference>
<reference evidence="1 2" key="1">
    <citation type="submission" date="2014-10" db="EMBL/GenBank/DDBJ databases">
        <title>Genome sequencing of Vibrio sinaloensis T08.</title>
        <authorList>
            <person name="Chan K.-G."/>
            <person name="Mohamad N.I."/>
        </authorList>
    </citation>
    <scope>NUCLEOTIDE SEQUENCE [LARGE SCALE GENOMIC DNA]</scope>
    <source>
        <strain evidence="1 2">T08</strain>
    </source>
</reference>
<evidence type="ECO:0000313" key="2">
    <source>
        <dbReference type="Proteomes" id="UP000030451"/>
    </source>
</evidence>
<dbReference type="OrthoDB" id="547680at2"/>
<proteinExistence type="predicted"/>
<dbReference type="STRING" id="379097.SE23_10745"/>
<dbReference type="Proteomes" id="UP000030451">
    <property type="component" value="Unassembled WGS sequence"/>
</dbReference>
<protein>
    <recommendedName>
        <fullName evidence="3">Solute-binding protein family 3/N-terminal domain-containing protein</fullName>
    </recommendedName>
</protein>
<organism evidence="1 2">
    <name type="scientific">Photobacterium sp. (strain ATCC 43367)</name>
    <dbReference type="NCBI Taxonomy" id="379097"/>
    <lineage>
        <taxon>Bacteria</taxon>
        <taxon>Pseudomonadati</taxon>
        <taxon>Pseudomonadota</taxon>
        <taxon>Gammaproteobacteria</taxon>
        <taxon>Vibrionales</taxon>
        <taxon>Vibrionaceae</taxon>
        <taxon>Vibrio</taxon>
        <taxon>Vibrio oreintalis group</taxon>
    </lineage>
</organism>
<evidence type="ECO:0008006" key="3">
    <source>
        <dbReference type="Google" id="ProtNLM"/>
    </source>
</evidence>
<gene>
    <name evidence="1" type="ORF">NM06_01020</name>
</gene>
<accession>A0A0A5I4J4</accession>
<dbReference type="EMBL" id="JRWP01000002">
    <property type="protein sequence ID" value="KGY10669.1"/>
    <property type="molecule type" value="Genomic_DNA"/>
</dbReference>
<dbReference type="AlphaFoldDB" id="A0A0A5I4J4"/>
<name>A0A0A5I4J4_PHOS4</name>